<reference evidence="1 2" key="2">
    <citation type="submission" date="2018-11" db="EMBL/GenBank/DDBJ databases">
        <authorList>
            <consortium name="Pathogen Informatics"/>
        </authorList>
    </citation>
    <scope>NUCLEOTIDE SEQUENCE [LARGE SCALE GENOMIC DNA]</scope>
</reference>
<dbReference type="WBParaSite" id="BPAG_0000954401-mRNA-1">
    <property type="protein sequence ID" value="BPAG_0000954401-mRNA-1"/>
    <property type="gene ID" value="BPAG_0000954401"/>
</dbReference>
<protein>
    <submittedName>
        <fullName evidence="3">Transposase</fullName>
    </submittedName>
</protein>
<keyword evidence="2" id="KW-1185">Reference proteome</keyword>
<reference evidence="3" key="1">
    <citation type="submission" date="2017-02" db="UniProtKB">
        <authorList>
            <consortium name="WormBaseParasite"/>
        </authorList>
    </citation>
    <scope>IDENTIFICATION</scope>
</reference>
<proteinExistence type="predicted"/>
<sequence length="74" mass="8600">MALKTGLLTYRCPKKYLATSMPAKNIRLNPNQWKLIPQSVSTWQDKFYSPEINNVYVKILRSKWSLHTCTVIDG</sequence>
<dbReference type="Proteomes" id="UP000278627">
    <property type="component" value="Unassembled WGS sequence"/>
</dbReference>
<evidence type="ECO:0000313" key="1">
    <source>
        <dbReference type="EMBL" id="VDN90692.1"/>
    </source>
</evidence>
<evidence type="ECO:0000313" key="3">
    <source>
        <dbReference type="WBParaSite" id="BPAG_0000954401-mRNA-1"/>
    </source>
</evidence>
<dbReference type="EMBL" id="UZAD01013158">
    <property type="protein sequence ID" value="VDN90692.1"/>
    <property type="molecule type" value="Genomic_DNA"/>
</dbReference>
<accession>A0A0N4TM87</accession>
<organism evidence="3">
    <name type="scientific">Brugia pahangi</name>
    <name type="common">Filarial nematode worm</name>
    <dbReference type="NCBI Taxonomy" id="6280"/>
    <lineage>
        <taxon>Eukaryota</taxon>
        <taxon>Metazoa</taxon>
        <taxon>Ecdysozoa</taxon>
        <taxon>Nematoda</taxon>
        <taxon>Chromadorea</taxon>
        <taxon>Rhabditida</taxon>
        <taxon>Spirurina</taxon>
        <taxon>Spiruromorpha</taxon>
        <taxon>Filarioidea</taxon>
        <taxon>Onchocercidae</taxon>
        <taxon>Brugia</taxon>
    </lineage>
</organism>
<name>A0A0N4TM87_BRUPA</name>
<gene>
    <name evidence="1" type="ORF">BPAG_LOCUS9506</name>
</gene>
<dbReference type="AlphaFoldDB" id="A0A0N4TM87"/>
<evidence type="ECO:0000313" key="2">
    <source>
        <dbReference type="Proteomes" id="UP000278627"/>
    </source>
</evidence>